<evidence type="ECO:0000313" key="3">
    <source>
        <dbReference type="EMBL" id="KAK0663259.1"/>
    </source>
</evidence>
<name>A0AA40D7N4_9PEZI</name>
<sequence length="453" mass="50788">MVDIVDLGSASESDDENFDSDESSSYGINPDDVNENLAELLRNINPLGSFACSVDLRSAFVDPKITVEGVGPIQLPLNPETAQAIAQACHQAPFGRGEETVIDQSVRNTWELNPAKFSIKEPRWNKEFMPRVLATIKHKLGVFNSIRGQLYKMLLYEKGAMFKVHKDTEKTPGMFGTLVICLPSPHEGGDVHASHAKNTKILTSSDCMPSCIAWYSDVEHEVKEVISGYRWVLTYNLIADGPPGSVSATTTLGDRATLRNNLKAWKTGYTLDPSSRSRVVYLLDHQYTDASLQLSSLKSRDRRIATMLLETCDSLGLEMFLASFERMRMGAAEPNESDDNEYGYYTDDEDWDAPEREKSHHFIDDEFDSSVKLTRVVDRFGTEVATDVEIDMEDIIQEHSFEEDGPDDEDYEGYTGNAGCTATHWYRRAALVIVPREHVGKFLLHQFESAAML</sequence>
<protein>
    <recommendedName>
        <fullName evidence="2">Prolyl 4-hydroxylase alpha subunit Fe(2+) 2OG dioxygenase domain-containing protein</fullName>
    </recommendedName>
</protein>
<feature type="region of interest" description="Disordered" evidence="1">
    <location>
        <begin position="1"/>
        <end position="31"/>
    </location>
</feature>
<dbReference type="Gene3D" id="2.60.120.620">
    <property type="entry name" value="q2cbj1_9rhob like domain"/>
    <property type="match status" value="1"/>
</dbReference>
<keyword evidence="4" id="KW-1185">Reference proteome</keyword>
<dbReference type="EMBL" id="JAUJDW010000004">
    <property type="protein sequence ID" value="KAK0663259.1"/>
    <property type="molecule type" value="Genomic_DNA"/>
</dbReference>
<dbReference type="AlphaFoldDB" id="A0AA40D7N4"/>
<evidence type="ECO:0000256" key="1">
    <source>
        <dbReference type="SAM" id="MobiDB-lite"/>
    </source>
</evidence>
<comment type="caution">
    <text evidence="3">The sequence shown here is derived from an EMBL/GenBank/DDBJ whole genome shotgun (WGS) entry which is preliminary data.</text>
</comment>
<dbReference type="Pfam" id="PF13640">
    <property type="entry name" value="2OG-FeII_Oxy_3"/>
    <property type="match status" value="1"/>
</dbReference>
<dbReference type="PANTHER" id="PTHR33099">
    <property type="entry name" value="FE2OG DIOXYGENASE DOMAIN-CONTAINING PROTEIN"/>
    <property type="match status" value="1"/>
</dbReference>
<dbReference type="Proteomes" id="UP001175001">
    <property type="component" value="Unassembled WGS sequence"/>
</dbReference>
<organism evidence="3 4">
    <name type="scientific">Lasiodiplodia hormozganensis</name>
    <dbReference type="NCBI Taxonomy" id="869390"/>
    <lineage>
        <taxon>Eukaryota</taxon>
        <taxon>Fungi</taxon>
        <taxon>Dikarya</taxon>
        <taxon>Ascomycota</taxon>
        <taxon>Pezizomycotina</taxon>
        <taxon>Dothideomycetes</taxon>
        <taxon>Dothideomycetes incertae sedis</taxon>
        <taxon>Botryosphaeriales</taxon>
        <taxon>Botryosphaeriaceae</taxon>
        <taxon>Lasiodiplodia</taxon>
    </lineage>
</organism>
<reference evidence="3" key="1">
    <citation type="submission" date="2023-06" db="EMBL/GenBank/DDBJ databases">
        <title>Multi-omics analyses reveal the molecular pathogenesis toolkit of Lasiodiplodia hormozganensis, a cross-kingdom pathogen.</title>
        <authorList>
            <person name="Felix C."/>
            <person name="Meneses R."/>
            <person name="Goncalves M.F.M."/>
            <person name="Tilleman L."/>
            <person name="Duarte A.S."/>
            <person name="Jorrin-Novo J.V."/>
            <person name="Van De Peer Y."/>
            <person name="Deforce D."/>
            <person name="Van Nieuwerburgh F."/>
            <person name="Esteves A.C."/>
            <person name="Alves A."/>
        </authorList>
    </citation>
    <scope>NUCLEOTIDE SEQUENCE</scope>
    <source>
        <strain evidence="3">CBS 339.90</strain>
    </source>
</reference>
<accession>A0AA40D7N4</accession>
<dbReference type="PANTHER" id="PTHR33099:SF7">
    <property type="entry name" value="MYND-TYPE DOMAIN-CONTAINING PROTEIN"/>
    <property type="match status" value="1"/>
</dbReference>
<evidence type="ECO:0000313" key="4">
    <source>
        <dbReference type="Proteomes" id="UP001175001"/>
    </source>
</evidence>
<evidence type="ECO:0000259" key="2">
    <source>
        <dbReference type="Pfam" id="PF13640"/>
    </source>
</evidence>
<dbReference type="InterPro" id="IPR044862">
    <property type="entry name" value="Pro_4_hyd_alph_FE2OG_OXY"/>
</dbReference>
<gene>
    <name evidence="3" type="ORF">DIS24_g1321</name>
</gene>
<proteinExistence type="predicted"/>
<feature type="domain" description="Prolyl 4-hydroxylase alpha subunit Fe(2+) 2OG dioxygenase" evidence="2">
    <location>
        <begin position="153"/>
        <end position="236"/>
    </location>
</feature>
<feature type="compositionally biased region" description="Acidic residues" evidence="1">
    <location>
        <begin position="12"/>
        <end position="22"/>
    </location>
</feature>